<organism evidence="1 2">
    <name type="scientific">Synechococcus T7-like virus S-TIP28</name>
    <dbReference type="NCBI Taxonomy" id="1332140"/>
    <lineage>
        <taxon>Viruses</taxon>
        <taxon>Duplodnaviria</taxon>
        <taxon>Heunggongvirae</taxon>
        <taxon>Uroviricota</taxon>
        <taxon>Caudoviricetes</taxon>
        <taxon>Autographivirales</taxon>
        <taxon>Autographivirales incertae sedis</taxon>
        <taxon>Tiranvirus</taxon>
        <taxon>Tiranvirus STIP28</taxon>
    </lineage>
</organism>
<dbReference type="EMBL" id="MZ803112">
    <property type="protein sequence ID" value="UAW01047.1"/>
    <property type="molecule type" value="Genomic_DNA"/>
</dbReference>
<proteinExistence type="predicted"/>
<dbReference type="Proteomes" id="UP000828768">
    <property type="component" value="Segment"/>
</dbReference>
<accession>A0AAE9BP05</accession>
<reference evidence="1" key="1">
    <citation type="submission" date="2021-08" db="EMBL/GenBank/DDBJ databases">
        <authorList>
            <person name="Shitrit D."/>
            <person name="Kirzner S."/>
            <person name="Dekel-Bird N.P."/>
            <person name="Avrani S."/>
            <person name="Sabehi G."/>
            <person name="Perkarsky I."/>
            <person name="Peleg M."/>
            <person name="Tahan R."/>
            <person name="Kondratyeva K."/>
            <person name="Lindell D."/>
        </authorList>
    </citation>
    <scope>NUCLEOTIDE SEQUENCE</scope>
</reference>
<protein>
    <submittedName>
        <fullName evidence="1">Uncharacterized protein</fullName>
    </submittedName>
</protein>
<keyword evidence="2" id="KW-1185">Reference proteome</keyword>
<name>A0AAE9BP05_9CAUD</name>
<evidence type="ECO:0000313" key="1">
    <source>
        <dbReference type="EMBL" id="UAW01047.1"/>
    </source>
</evidence>
<sequence length="71" mass="8276">MKELGLGLWLTAFIFTMSPHGWTRSKNYYPHCSPIAHEIQQAWQRGEIKTEEAGRLIQRCLTAEERGIFIK</sequence>
<evidence type="ECO:0000313" key="2">
    <source>
        <dbReference type="Proteomes" id="UP000828768"/>
    </source>
</evidence>
<gene>
    <name evidence="1" type="ORF">STIP28_5</name>
</gene>